<accession>A0AAU7VGG6</accession>
<protein>
    <submittedName>
        <fullName evidence="1">Uncharacterized protein</fullName>
    </submittedName>
</protein>
<proteinExistence type="predicted"/>
<name>A0AAU7VGG6_9CAUD</name>
<reference evidence="1" key="1">
    <citation type="submission" date="2024-06" db="EMBL/GenBank/DDBJ databases">
        <authorList>
            <person name="Lu L."/>
            <person name="Wei N."/>
            <person name="Zhang R."/>
        </authorList>
    </citation>
    <scope>NUCLEOTIDE SEQUENCE</scope>
</reference>
<organism evidence="1">
    <name type="scientific">Dinoroseobacter phage vB_DshS_R26L</name>
    <dbReference type="NCBI Taxonomy" id="3161158"/>
    <lineage>
        <taxon>Viruses</taxon>
        <taxon>Duplodnaviria</taxon>
        <taxon>Heunggongvirae</taxon>
        <taxon>Uroviricota</taxon>
        <taxon>Caudoviricetes</taxon>
        <taxon>Nanhaivirus</taxon>
    </lineage>
</organism>
<sequence length="74" mass="7999">MIDAQTALVPMLMGEVRTSLMARIGAHDIRAEGDELVVTWSGKTARVDIPVIDNVFLDGFKLAGEIETVLTGDQ</sequence>
<gene>
    <name evidence="1" type="ORF">vBDshSR26L_42</name>
</gene>
<evidence type="ECO:0000313" key="1">
    <source>
        <dbReference type="EMBL" id="XBW75357.1"/>
    </source>
</evidence>
<dbReference type="EMBL" id="PP882867">
    <property type="protein sequence ID" value="XBW75357.1"/>
    <property type="molecule type" value="Genomic_DNA"/>
</dbReference>